<organism evidence="2">
    <name type="scientific">Solanum lycopersicum</name>
    <name type="common">Tomato</name>
    <name type="synonym">Lycopersicon esculentum</name>
    <dbReference type="NCBI Taxonomy" id="4081"/>
    <lineage>
        <taxon>Eukaryota</taxon>
        <taxon>Viridiplantae</taxon>
        <taxon>Streptophyta</taxon>
        <taxon>Embryophyta</taxon>
        <taxon>Tracheophyta</taxon>
        <taxon>Spermatophyta</taxon>
        <taxon>Magnoliopsida</taxon>
        <taxon>eudicotyledons</taxon>
        <taxon>Gunneridae</taxon>
        <taxon>Pentapetalae</taxon>
        <taxon>asterids</taxon>
        <taxon>lamiids</taxon>
        <taxon>Solanales</taxon>
        <taxon>Solanaceae</taxon>
        <taxon>Solanoideae</taxon>
        <taxon>Solaneae</taxon>
        <taxon>Solanum</taxon>
        <taxon>Solanum subgen. Lycopersicon</taxon>
    </lineage>
</organism>
<evidence type="ECO:0000313" key="3">
    <source>
        <dbReference type="Proteomes" id="UP000004994"/>
    </source>
</evidence>
<feature type="region of interest" description="Disordered" evidence="1">
    <location>
        <begin position="53"/>
        <end position="73"/>
    </location>
</feature>
<protein>
    <submittedName>
        <fullName evidence="2">Uncharacterized protein</fullName>
    </submittedName>
</protein>
<name>A0A3Q7F560_SOLLC</name>
<dbReference type="AlphaFoldDB" id="A0A3Q7F560"/>
<keyword evidence="3" id="KW-1185">Reference proteome</keyword>
<evidence type="ECO:0000313" key="2">
    <source>
        <dbReference type="EnsemblPlants" id="Solyc02g080750.2.1"/>
    </source>
</evidence>
<reference evidence="2" key="1">
    <citation type="journal article" date="2012" name="Nature">
        <title>The tomato genome sequence provides insights into fleshy fruit evolution.</title>
        <authorList>
            <consortium name="Tomato Genome Consortium"/>
        </authorList>
    </citation>
    <scope>NUCLEOTIDE SEQUENCE [LARGE SCALE GENOMIC DNA]</scope>
    <source>
        <strain evidence="2">cv. Heinz 1706</strain>
    </source>
</reference>
<proteinExistence type="predicted"/>
<sequence>MFTLSRKSMPEKKMGLEGRYYMFRDFFDGTITIRDRDDDNEIVRAYGISNLPNNSATSMIEEEDSHSSAITPPFGLGAGVGGLSDSIRGPFGSSFGPLAGNGGTRFEDNCGNNPNDEIEGDLGEGGDATIKNDIHYR</sequence>
<feature type="region of interest" description="Disordered" evidence="1">
    <location>
        <begin position="105"/>
        <end position="137"/>
    </location>
</feature>
<dbReference type="InParanoid" id="A0A3Q7F560"/>
<dbReference type="Gramene" id="Solyc02g080750.2.1">
    <property type="protein sequence ID" value="Solyc02g080750.2.1"/>
    <property type="gene ID" value="Solyc02g080750.2"/>
</dbReference>
<dbReference type="EnsemblPlants" id="Solyc02g080750.2.1">
    <property type="protein sequence ID" value="Solyc02g080750.2.1"/>
    <property type="gene ID" value="Solyc02g080750.2"/>
</dbReference>
<dbReference type="PaxDb" id="4081-Solyc02g080750.1.1"/>
<accession>A0A3Q7F560</accession>
<dbReference type="Proteomes" id="UP000004994">
    <property type="component" value="Chromosome 2"/>
</dbReference>
<reference evidence="2" key="2">
    <citation type="submission" date="2019-01" db="UniProtKB">
        <authorList>
            <consortium name="EnsemblPlants"/>
        </authorList>
    </citation>
    <scope>IDENTIFICATION</scope>
    <source>
        <strain evidence="2">cv. Heinz 1706</strain>
    </source>
</reference>
<evidence type="ECO:0000256" key="1">
    <source>
        <dbReference type="SAM" id="MobiDB-lite"/>
    </source>
</evidence>